<feature type="transmembrane region" description="Helical" evidence="5">
    <location>
        <begin position="119"/>
        <end position="143"/>
    </location>
</feature>
<evidence type="ECO:0000256" key="4">
    <source>
        <dbReference type="ARBA" id="ARBA00023136"/>
    </source>
</evidence>
<feature type="transmembrane region" description="Helical" evidence="5">
    <location>
        <begin position="416"/>
        <end position="435"/>
    </location>
</feature>
<feature type="transmembrane region" description="Helical" evidence="5">
    <location>
        <begin position="287"/>
        <end position="312"/>
    </location>
</feature>
<dbReference type="Pfam" id="PF13520">
    <property type="entry name" value="AA_permease_2"/>
    <property type="match status" value="1"/>
</dbReference>
<dbReference type="InterPro" id="IPR002293">
    <property type="entry name" value="AA/rel_permease1"/>
</dbReference>
<dbReference type="Proteomes" id="UP000824128">
    <property type="component" value="Unassembled WGS sequence"/>
</dbReference>
<dbReference type="InterPro" id="IPR050598">
    <property type="entry name" value="AminoAcid_Transporter"/>
</dbReference>
<evidence type="ECO:0000256" key="1">
    <source>
        <dbReference type="ARBA" id="ARBA00004141"/>
    </source>
</evidence>
<protein>
    <submittedName>
        <fullName evidence="6">APC family permease</fullName>
    </submittedName>
</protein>
<dbReference type="PANTHER" id="PTHR11785:SF512">
    <property type="entry name" value="SOBREMESA, ISOFORM B"/>
    <property type="match status" value="1"/>
</dbReference>
<comment type="subcellular location">
    <subcellularLocation>
        <location evidence="1">Membrane</location>
        <topology evidence="1">Multi-pass membrane protein</topology>
    </subcellularLocation>
</comment>
<evidence type="ECO:0000313" key="7">
    <source>
        <dbReference type="Proteomes" id="UP000824128"/>
    </source>
</evidence>
<keyword evidence="4 5" id="KW-0472">Membrane</keyword>
<accession>A0A9D1N2Y5</accession>
<feature type="transmembrane region" description="Helical" evidence="5">
    <location>
        <begin position="349"/>
        <end position="367"/>
    </location>
</feature>
<dbReference type="PIRSF" id="PIRSF006060">
    <property type="entry name" value="AA_transporter"/>
    <property type="match status" value="1"/>
</dbReference>
<dbReference type="AlphaFoldDB" id="A0A9D1N2Y5"/>
<dbReference type="PANTHER" id="PTHR11785">
    <property type="entry name" value="AMINO ACID TRANSPORTER"/>
    <property type="match status" value="1"/>
</dbReference>
<dbReference type="EMBL" id="DVNZ01000121">
    <property type="protein sequence ID" value="HIU94258.1"/>
    <property type="molecule type" value="Genomic_DNA"/>
</dbReference>
<dbReference type="Gene3D" id="1.20.1740.10">
    <property type="entry name" value="Amino acid/polyamine transporter I"/>
    <property type="match status" value="1"/>
</dbReference>
<feature type="transmembrane region" description="Helical" evidence="5">
    <location>
        <begin position="441"/>
        <end position="459"/>
    </location>
</feature>
<evidence type="ECO:0000313" key="6">
    <source>
        <dbReference type="EMBL" id="HIU94258.1"/>
    </source>
</evidence>
<keyword evidence="3 5" id="KW-1133">Transmembrane helix</keyword>
<comment type="caution">
    <text evidence="6">The sequence shown here is derived from an EMBL/GenBank/DDBJ whole genome shotgun (WGS) entry which is preliminary data.</text>
</comment>
<gene>
    <name evidence="6" type="ORF">IAD24_03780</name>
</gene>
<sequence>MEQKMHKKYGLLTAIAMVVGTVMGSGVFFKAEAVLTRAGGDLFAGVLAWGMGGLIMVVCAYTFSIMASKYSYVNGIVDYAEMAVGTRYGYMVAWFLTTIYYPAMTSVLAWLSARYLCVLLGFSIAGAECLCLSCLFLVGSYAVNALSPKLAGRVQVSTTVIKLIPLLLMAFVGTVAGLSNGVLVENFTAPLTSAQIADAFAAAGKTYTPAADPLLSSLVATAFAYEGWIITTCINAELHDSKKNLPRALVIGTLIVAAIYILYYLGLNGGIDKLRLMVSGEAGAREAFVQVFSPVGGTLLGVFIVISCLGTLNGLMLGTTRGAYALAVRGMGPKPELFRQVDPVTDMPTNSAVGGLLLSAVWLVYFFGANLAPSSWFGPVTFDSSELPVITIYAMYIPIFVLFMRRERELRPFKRFVMPAASIACSLFMVYAAVVAHGVAVAWYLALYALVMAVGLLLLRGRRAAPGAGR</sequence>
<feature type="transmembrane region" description="Helical" evidence="5">
    <location>
        <begin position="42"/>
        <end position="67"/>
    </location>
</feature>
<feature type="transmembrane region" description="Helical" evidence="5">
    <location>
        <begin position="163"/>
        <end position="183"/>
    </location>
</feature>
<reference evidence="6" key="1">
    <citation type="submission" date="2020-10" db="EMBL/GenBank/DDBJ databases">
        <authorList>
            <person name="Gilroy R."/>
        </authorList>
    </citation>
    <scope>NUCLEOTIDE SEQUENCE</scope>
    <source>
        <strain evidence="6">ChiGjej2B2-16831</strain>
    </source>
</reference>
<name>A0A9D1N2Y5_9FIRM</name>
<proteinExistence type="predicted"/>
<feature type="transmembrane region" description="Helical" evidence="5">
    <location>
        <begin position="214"/>
        <end position="236"/>
    </location>
</feature>
<reference evidence="6" key="2">
    <citation type="journal article" date="2021" name="PeerJ">
        <title>Extensive microbial diversity within the chicken gut microbiome revealed by metagenomics and culture.</title>
        <authorList>
            <person name="Gilroy R."/>
            <person name="Ravi A."/>
            <person name="Getino M."/>
            <person name="Pursley I."/>
            <person name="Horton D.L."/>
            <person name="Alikhan N.F."/>
            <person name="Baker D."/>
            <person name="Gharbi K."/>
            <person name="Hall N."/>
            <person name="Watson M."/>
            <person name="Adriaenssens E.M."/>
            <person name="Foster-Nyarko E."/>
            <person name="Jarju S."/>
            <person name="Secka A."/>
            <person name="Antonio M."/>
            <person name="Oren A."/>
            <person name="Chaudhuri R.R."/>
            <person name="La Ragione R."/>
            <person name="Hildebrand F."/>
            <person name="Pallen M.J."/>
        </authorList>
    </citation>
    <scope>NUCLEOTIDE SEQUENCE</scope>
    <source>
        <strain evidence="6">ChiGjej2B2-16831</strain>
    </source>
</reference>
<feature type="transmembrane region" description="Helical" evidence="5">
    <location>
        <begin position="88"/>
        <end position="113"/>
    </location>
</feature>
<dbReference type="GO" id="GO:0016020">
    <property type="term" value="C:membrane"/>
    <property type="evidence" value="ECO:0007669"/>
    <property type="project" value="UniProtKB-SubCell"/>
</dbReference>
<dbReference type="GO" id="GO:0015179">
    <property type="term" value="F:L-amino acid transmembrane transporter activity"/>
    <property type="evidence" value="ECO:0007669"/>
    <property type="project" value="TreeGrafter"/>
</dbReference>
<keyword evidence="2 5" id="KW-0812">Transmembrane</keyword>
<feature type="transmembrane region" description="Helical" evidence="5">
    <location>
        <begin position="9"/>
        <end position="30"/>
    </location>
</feature>
<evidence type="ECO:0000256" key="5">
    <source>
        <dbReference type="SAM" id="Phobius"/>
    </source>
</evidence>
<evidence type="ECO:0000256" key="3">
    <source>
        <dbReference type="ARBA" id="ARBA00022989"/>
    </source>
</evidence>
<organism evidence="6 7">
    <name type="scientific">Candidatus Aphodomorpha intestinavium</name>
    <dbReference type="NCBI Taxonomy" id="2840672"/>
    <lineage>
        <taxon>Bacteria</taxon>
        <taxon>Bacillati</taxon>
        <taxon>Bacillota</taxon>
        <taxon>Clostridia</taxon>
        <taxon>Eubacteriales</taxon>
        <taxon>Candidatus Aphodomorpha</taxon>
    </lineage>
</organism>
<feature type="transmembrane region" description="Helical" evidence="5">
    <location>
        <begin position="248"/>
        <end position="267"/>
    </location>
</feature>
<evidence type="ECO:0000256" key="2">
    <source>
        <dbReference type="ARBA" id="ARBA00022692"/>
    </source>
</evidence>
<feature type="transmembrane region" description="Helical" evidence="5">
    <location>
        <begin position="387"/>
        <end position="404"/>
    </location>
</feature>